<name>A0ABT8EY77_9ACTN</name>
<dbReference type="RefSeq" id="WP_300962367.1">
    <property type="nucleotide sequence ID" value="NZ_JAUHJR010000009.1"/>
</dbReference>
<evidence type="ECO:0000313" key="1">
    <source>
        <dbReference type="EMBL" id="MDN4163141.1"/>
    </source>
</evidence>
<comment type="caution">
    <text evidence="1">The sequence shown here is derived from an EMBL/GenBank/DDBJ whole genome shotgun (WGS) entry which is preliminary data.</text>
</comment>
<proteinExistence type="predicted"/>
<sequence>MTWTRPWRWPAGWARASNEQAVDNARAATVACSRRLVERADAAAYVERVDRERSRRPARPA</sequence>
<organism evidence="1 2">
    <name type="scientific">Nocardioides abyssi</name>
    <dbReference type="NCBI Taxonomy" id="3058370"/>
    <lineage>
        <taxon>Bacteria</taxon>
        <taxon>Bacillati</taxon>
        <taxon>Actinomycetota</taxon>
        <taxon>Actinomycetes</taxon>
        <taxon>Propionibacteriales</taxon>
        <taxon>Nocardioidaceae</taxon>
        <taxon>Nocardioides</taxon>
    </lineage>
</organism>
<accession>A0ABT8EY77</accession>
<dbReference type="EMBL" id="JAUHJR010000009">
    <property type="protein sequence ID" value="MDN4163141.1"/>
    <property type="molecule type" value="Genomic_DNA"/>
</dbReference>
<gene>
    <name evidence="1" type="ORF">QWY29_17355</name>
</gene>
<reference evidence="1" key="1">
    <citation type="submission" date="2023-06" db="EMBL/GenBank/DDBJ databases">
        <title>Draft genome sequence of Nocardioides sp. SOB72.</title>
        <authorList>
            <person name="Zhang G."/>
        </authorList>
    </citation>
    <scope>NUCLEOTIDE SEQUENCE</scope>
    <source>
        <strain evidence="1">SOB72</strain>
    </source>
</reference>
<keyword evidence="2" id="KW-1185">Reference proteome</keyword>
<protein>
    <submittedName>
        <fullName evidence="1">Uncharacterized protein</fullName>
    </submittedName>
</protein>
<dbReference type="Proteomes" id="UP001168537">
    <property type="component" value="Unassembled WGS sequence"/>
</dbReference>
<evidence type="ECO:0000313" key="2">
    <source>
        <dbReference type="Proteomes" id="UP001168537"/>
    </source>
</evidence>